<accession>A0ABT6PYI1</accession>
<keyword evidence="2" id="KW-1185">Reference proteome</keyword>
<dbReference type="Proteomes" id="UP001431634">
    <property type="component" value="Unassembled WGS sequence"/>
</dbReference>
<organism evidence="1 2">
    <name type="scientific">Commensalibacter oyaizuii</name>
    <dbReference type="NCBI Taxonomy" id="3043873"/>
    <lineage>
        <taxon>Bacteria</taxon>
        <taxon>Pseudomonadati</taxon>
        <taxon>Pseudomonadota</taxon>
        <taxon>Alphaproteobacteria</taxon>
        <taxon>Acetobacterales</taxon>
        <taxon>Acetobacteraceae</taxon>
    </lineage>
</organism>
<protein>
    <recommendedName>
        <fullName evidence="3">DUF2867 domain-containing protein</fullName>
    </recommendedName>
</protein>
<comment type="caution">
    <text evidence="1">The sequence shown here is derived from an EMBL/GenBank/DDBJ whole genome shotgun (WGS) entry which is preliminary data.</text>
</comment>
<reference evidence="1" key="1">
    <citation type="submission" date="2023-05" db="EMBL/GenBank/DDBJ databases">
        <title>Whole genome sequence of Commensalibacter sp.</title>
        <authorList>
            <person name="Charoenyingcharoen P."/>
            <person name="Yukphan P."/>
        </authorList>
    </citation>
    <scope>NUCLEOTIDE SEQUENCE</scope>
    <source>
        <strain evidence="1">TBRC 16381</strain>
    </source>
</reference>
<gene>
    <name evidence="1" type="ORF">QJV27_00735</name>
</gene>
<evidence type="ECO:0000313" key="2">
    <source>
        <dbReference type="Proteomes" id="UP001431634"/>
    </source>
</evidence>
<proteinExistence type="predicted"/>
<sequence length="181" mass="21541">MLIDKYLPQYQFSERHSIRINASADKVLQNAICYDLQNDFFCKTALILRELPNKILYKKNNHTIEHFSMKQFTCLETYKNTEVVFGLIGRFWQLNYRLNPCNNADDFLLFNQPNSAKLVFNFHTTALEQNKTMLSTETRILCTDKIAQRNFLYYWYLIRPISGMIRQRMLKTISKESSIKN</sequence>
<evidence type="ECO:0008006" key="3">
    <source>
        <dbReference type="Google" id="ProtNLM"/>
    </source>
</evidence>
<dbReference type="RefSeq" id="WP_281447078.1">
    <property type="nucleotide sequence ID" value="NZ_JASBAO010000001.1"/>
</dbReference>
<evidence type="ECO:0000313" key="1">
    <source>
        <dbReference type="EMBL" id="MDI2089914.1"/>
    </source>
</evidence>
<dbReference type="EMBL" id="JASBAO010000001">
    <property type="protein sequence ID" value="MDI2089914.1"/>
    <property type="molecule type" value="Genomic_DNA"/>
</dbReference>
<name>A0ABT6PYI1_9PROT</name>